<feature type="region of interest" description="Disordered" evidence="1">
    <location>
        <begin position="65"/>
        <end position="91"/>
    </location>
</feature>
<reference evidence="2" key="2">
    <citation type="submission" date="2025-08" db="UniProtKB">
        <authorList>
            <consortium name="Ensembl"/>
        </authorList>
    </citation>
    <scope>IDENTIFICATION</scope>
</reference>
<feature type="region of interest" description="Disordered" evidence="1">
    <location>
        <begin position="1"/>
        <end position="35"/>
    </location>
</feature>
<evidence type="ECO:0000313" key="3">
    <source>
        <dbReference type="Proteomes" id="UP000694548"/>
    </source>
</evidence>
<feature type="compositionally biased region" description="Acidic residues" evidence="1">
    <location>
        <begin position="76"/>
        <end position="90"/>
    </location>
</feature>
<protein>
    <submittedName>
        <fullName evidence="2">Uncharacterized protein</fullName>
    </submittedName>
</protein>
<dbReference type="AlphaFoldDB" id="A0A8C6L8U9"/>
<reference evidence="2" key="3">
    <citation type="submission" date="2025-09" db="UniProtKB">
        <authorList>
            <consortium name="Ensembl"/>
        </authorList>
    </citation>
    <scope>IDENTIFICATION</scope>
</reference>
<sequence>MKQSTVLGHGQRAHLYRDERWRGHEDDLQHPESDVRDGEGFIVADILTTRLLGVTGEVGLLVAPHLLGGSPQHQDPEDEEDSQPDLADDQEVPKVFTLIFDTTHKHNQGMAERSGSNRGVKISF</sequence>
<evidence type="ECO:0000256" key="1">
    <source>
        <dbReference type="SAM" id="MobiDB-lite"/>
    </source>
</evidence>
<accession>A0A8C6L8U9</accession>
<dbReference type="Proteomes" id="UP000694548">
    <property type="component" value="Chromosome sgr14"/>
</dbReference>
<name>A0A8C6L8U9_NOTFU</name>
<proteinExistence type="predicted"/>
<keyword evidence="3" id="KW-1185">Reference proteome</keyword>
<evidence type="ECO:0000313" key="2">
    <source>
        <dbReference type="Ensembl" id="ENSNFUP00015017424.1"/>
    </source>
</evidence>
<dbReference type="Ensembl" id="ENSNFUT00015018222.1">
    <property type="protein sequence ID" value="ENSNFUP00015017424.1"/>
    <property type="gene ID" value="ENSNFUG00015008311.1"/>
</dbReference>
<dbReference type="GeneTree" id="ENSGT01150000287066"/>
<organism evidence="2 3">
    <name type="scientific">Nothobranchius furzeri</name>
    <name type="common">Turquoise killifish</name>
    <dbReference type="NCBI Taxonomy" id="105023"/>
    <lineage>
        <taxon>Eukaryota</taxon>
        <taxon>Metazoa</taxon>
        <taxon>Chordata</taxon>
        <taxon>Craniata</taxon>
        <taxon>Vertebrata</taxon>
        <taxon>Euteleostomi</taxon>
        <taxon>Actinopterygii</taxon>
        <taxon>Neopterygii</taxon>
        <taxon>Teleostei</taxon>
        <taxon>Neoteleostei</taxon>
        <taxon>Acanthomorphata</taxon>
        <taxon>Ovalentaria</taxon>
        <taxon>Atherinomorphae</taxon>
        <taxon>Cyprinodontiformes</taxon>
        <taxon>Nothobranchiidae</taxon>
        <taxon>Nothobranchius</taxon>
    </lineage>
</organism>
<reference evidence="2" key="1">
    <citation type="submission" date="2014-08" db="EMBL/GenBank/DDBJ databases">
        <authorList>
            <person name="Senf B."/>
            <person name="Petzold A."/>
            <person name="Downie B.R."/>
            <person name="Koch P."/>
            <person name="Platzer M."/>
        </authorList>
    </citation>
    <scope>NUCLEOTIDE SEQUENCE [LARGE SCALE GENOMIC DNA]</scope>
    <source>
        <strain evidence="2">GRZ</strain>
    </source>
</reference>
<feature type="compositionally biased region" description="Basic and acidic residues" evidence="1">
    <location>
        <begin position="15"/>
        <end position="35"/>
    </location>
</feature>